<feature type="non-terminal residue" evidence="1">
    <location>
        <position position="1"/>
    </location>
</feature>
<name>A0A9P7EJC7_9AGAM</name>
<keyword evidence="2" id="KW-1185">Reference proteome</keyword>
<evidence type="ECO:0008006" key="3">
    <source>
        <dbReference type="Google" id="ProtNLM"/>
    </source>
</evidence>
<gene>
    <name evidence="1" type="ORF">BJ212DRAFT_1230180</name>
</gene>
<proteinExistence type="predicted"/>
<evidence type="ECO:0000313" key="1">
    <source>
        <dbReference type="EMBL" id="KAG1822519.1"/>
    </source>
</evidence>
<dbReference type="AlphaFoldDB" id="A0A9P7EJC7"/>
<dbReference type="RefSeq" id="XP_041196925.1">
    <property type="nucleotide sequence ID" value="XM_041329487.1"/>
</dbReference>
<sequence length="76" mass="8406">IGLIATSINVEQVFSCGCLLLSHVRSCLLAQSTQAFLCLGSWSTLNLVKPEDIHKVTILPDVEGEEQELEHGWDRI</sequence>
<organism evidence="1 2">
    <name type="scientific">Suillus subaureus</name>
    <dbReference type="NCBI Taxonomy" id="48587"/>
    <lineage>
        <taxon>Eukaryota</taxon>
        <taxon>Fungi</taxon>
        <taxon>Dikarya</taxon>
        <taxon>Basidiomycota</taxon>
        <taxon>Agaricomycotina</taxon>
        <taxon>Agaricomycetes</taxon>
        <taxon>Agaricomycetidae</taxon>
        <taxon>Boletales</taxon>
        <taxon>Suillineae</taxon>
        <taxon>Suillaceae</taxon>
        <taxon>Suillus</taxon>
    </lineage>
</organism>
<dbReference type="GeneID" id="64623504"/>
<dbReference type="Proteomes" id="UP000807769">
    <property type="component" value="Unassembled WGS sequence"/>
</dbReference>
<evidence type="ECO:0000313" key="2">
    <source>
        <dbReference type="Proteomes" id="UP000807769"/>
    </source>
</evidence>
<feature type="non-terminal residue" evidence="1">
    <location>
        <position position="76"/>
    </location>
</feature>
<accession>A0A9P7EJC7</accession>
<dbReference type="EMBL" id="JABBWG010000005">
    <property type="protein sequence ID" value="KAG1822519.1"/>
    <property type="molecule type" value="Genomic_DNA"/>
</dbReference>
<reference evidence="1" key="1">
    <citation type="journal article" date="2020" name="New Phytol.">
        <title>Comparative genomics reveals dynamic genome evolution in host specialist ectomycorrhizal fungi.</title>
        <authorList>
            <person name="Lofgren L.A."/>
            <person name="Nguyen N.H."/>
            <person name="Vilgalys R."/>
            <person name="Ruytinx J."/>
            <person name="Liao H.L."/>
            <person name="Branco S."/>
            <person name="Kuo A."/>
            <person name="LaButti K."/>
            <person name="Lipzen A."/>
            <person name="Andreopoulos W."/>
            <person name="Pangilinan J."/>
            <person name="Riley R."/>
            <person name="Hundley H."/>
            <person name="Na H."/>
            <person name="Barry K."/>
            <person name="Grigoriev I.V."/>
            <person name="Stajich J.E."/>
            <person name="Kennedy P.G."/>
        </authorList>
    </citation>
    <scope>NUCLEOTIDE SEQUENCE</scope>
    <source>
        <strain evidence="1">MN1</strain>
    </source>
</reference>
<dbReference type="OrthoDB" id="3258476at2759"/>
<protein>
    <recommendedName>
        <fullName evidence="3">HAT C-terminal dimerisation domain-containing protein</fullName>
    </recommendedName>
</protein>
<comment type="caution">
    <text evidence="1">The sequence shown here is derived from an EMBL/GenBank/DDBJ whole genome shotgun (WGS) entry which is preliminary data.</text>
</comment>